<name>A0A511BAG8_9PROT</name>
<sequence>MGVPLTREMFAFRSDSDLAQLAALRAGFGIGASQLGIARRDRNLVPILHTELLFSMDVWVAIHPDMRSDRRIRLIFDYLVDKLMRYAKTSRHET</sequence>
<keyword evidence="2" id="KW-1185">Reference proteome</keyword>
<dbReference type="SUPFAM" id="SSF53850">
    <property type="entry name" value="Periplasmic binding protein-like II"/>
    <property type="match status" value="1"/>
</dbReference>
<organism evidence="1 2">
    <name type="scientific">Gluconobacter kanchanaburiensis NBRC 103587</name>
    <dbReference type="NCBI Taxonomy" id="1307948"/>
    <lineage>
        <taxon>Bacteria</taxon>
        <taxon>Pseudomonadati</taxon>
        <taxon>Pseudomonadota</taxon>
        <taxon>Alphaproteobacteria</taxon>
        <taxon>Acetobacterales</taxon>
        <taxon>Acetobacteraceae</taxon>
        <taxon>Gluconobacter</taxon>
    </lineage>
</organism>
<dbReference type="Proteomes" id="UP000321079">
    <property type="component" value="Unassembled WGS sequence"/>
</dbReference>
<comment type="caution">
    <text evidence="1">The sequence shown here is derived from an EMBL/GenBank/DDBJ whole genome shotgun (WGS) entry which is preliminary data.</text>
</comment>
<accession>A0A511BAG8</accession>
<dbReference type="EMBL" id="BJVA01000025">
    <property type="protein sequence ID" value="GEK97398.1"/>
    <property type="molecule type" value="Genomic_DNA"/>
</dbReference>
<evidence type="ECO:0000313" key="2">
    <source>
        <dbReference type="Proteomes" id="UP000321079"/>
    </source>
</evidence>
<dbReference type="AlphaFoldDB" id="A0A511BAG8"/>
<reference evidence="1 2" key="1">
    <citation type="submission" date="2019-07" db="EMBL/GenBank/DDBJ databases">
        <title>Whole genome shotgun sequence of Gluconobacter kanchanaburiensis NBRC 103587.</title>
        <authorList>
            <person name="Hosoyama A."/>
            <person name="Uohara A."/>
            <person name="Ohji S."/>
            <person name="Ichikawa N."/>
        </authorList>
    </citation>
    <scope>NUCLEOTIDE SEQUENCE [LARGE SCALE GENOMIC DNA]</scope>
    <source>
        <strain evidence="1 2">NBRC 103587</strain>
    </source>
</reference>
<evidence type="ECO:0000313" key="1">
    <source>
        <dbReference type="EMBL" id="GEK97398.1"/>
    </source>
</evidence>
<proteinExistence type="predicted"/>
<evidence type="ECO:0008006" key="3">
    <source>
        <dbReference type="Google" id="ProtNLM"/>
    </source>
</evidence>
<gene>
    <name evidence="1" type="ORF">GKA01_25950</name>
</gene>
<protein>
    <recommendedName>
        <fullName evidence="3">LysR substrate-binding domain-containing protein</fullName>
    </recommendedName>
</protein>